<gene>
    <name evidence="14" type="ORF">H8692_04940</name>
</gene>
<keyword evidence="6" id="KW-0050">Antiport</keyword>
<feature type="transmembrane region" description="Helical" evidence="13">
    <location>
        <begin position="137"/>
        <end position="159"/>
    </location>
</feature>
<feature type="transmembrane region" description="Helical" evidence="13">
    <location>
        <begin position="201"/>
        <end position="223"/>
    </location>
</feature>
<comment type="subcellular location">
    <subcellularLocation>
        <location evidence="2">Cell membrane</location>
        <topology evidence="2">Multi-pass membrane protein</topology>
    </subcellularLocation>
</comment>
<evidence type="ECO:0000256" key="13">
    <source>
        <dbReference type="SAM" id="Phobius"/>
    </source>
</evidence>
<feature type="transmembrane region" description="Helical" evidence="13">
    <location>
        <begin position="63"/>
        <end position="86"/>
    </location>
</feature>
<sequence>MIKTECLNTLNNRELLGMMTKVALPIALQSLIGSSLSFIDNLMVGSLGEVELNAVGVSVQIFFIYWMLLYGFAGGSATFISQFFGVRDFKNIRKTTGFALTVAFGIGLLFFIAGIAFPEYILRIFTKYPEVIEAGVGYVRIGSFTFLMLAVTQPFTVALRATQQSVLPLIASVIALATNTFLNWVFIFGKLGMPALGVEGAALATAIARLFEMLIILFEVFVLKNKIAGRFREFFGYSREIAFKIVKNALPTTTNETLWGIGTSLYIAAFSRIGIAEGAAIQACNTINNMFAMAAFSIGDAILILVGQKLGEGKTELAYNMSKKMVKMGLVIGILFGVGVIMAGEPLLSLFKFSEEGADYALKILIIYGATMWLTVYNAMHVTGTLRCGGDTKFAMITETSTVWLIGVPMAFITSLYFQFPIYLAVLAVKMEEVVKGIFLTKRYFSRKWLKNVINEIDD</sequence>
<evidence type="ECO:0000313" key="14">
    <source>
        <dbReference type="EMBL" id="MBC8568114.1"/>
    </source>
</evidence>
<dbReference type="AlphaFoldDB" id="A0A926E999"/>
<comment type="similarity">
    <text evidence="3">Belongs to the multi antimicrobial extrusion (MATE) (TC 2.A.66.1) family.</text>
</comment>
<reference evidence="14" key="1">
    <citation type="submission" date="2020-08" db="EMBL/GenBank/DDBJ databases">
        <title>Genome public.</title>
        <authorList>
            <person name="Liu C."/>
            <person name="Sun Q."/>
        </authorList>
    </citation>
    <scope>NUCLEOTIDE SEQUENCE</scope>
    <source>
        <strain evidence="14">NSJ-24</strain>
    </source>
</reference>
<dbReference type="InterPro" id="IPR002528">
    <property type="entry name" value="MATE_fam"/>
</dbReference>
<feature type="transmembrane region" description="Helical" evidence="13">
    <location>
        <begin position="166"/>
        <end position="189"/>
    </location>
</feature>
<dbReference type="InterPro" id="IPR048279">
    <property type="entry name" value="MdtK-like"/>
</dbReference>
<evidence type="ECO:0000256" key="1">
    <source>
        <dbReference type="ARBA" id="ARBA00003408"/>
    </source>
</evidence>
<dbReference type="InterPro" id="IPR050222">
    <property type="entry name" value="MATE_MdtK"/>
</dbReference>
<dbReference type="Pfam" id="PF01554">
    <property type="entry name" value="MatE"/>
    <property type="match status" value="2"/>
</dbReference>
<keyword evidence="5" id="KW-0813">Transport</keyword>
<dbReference type="RefSeq" id="WP_187525094.1">
    <property type="nucleotide sequence ID" value="NZ_JACRTA010000001.1"/>
</dbReference>
<evidence type="ECO:0000256" key="9">
    <source>
        <dbReference type="ARBA" id="ARBA00022989"/>
    </source>
</evidence>
<comment type="caution">
    <text evidence="14">The sequence shown here is derived from an EMBL/GenBank/DDBJ whole genome shotgun (WGS) entry which is preliminary data.</text>
</comment>
<feature type="transmembrane region" description="Helical" evidence="13">
    <location>
        <begin position="328"/>
        <end position="348"/>
    </location>
</feature>
<organism evidence="14 15">
    <name type="scientific">Lentihominibacter hominis</name>
    <dbReference type="NCBI Taxonomy" id="2763645"/>
    <lineage>
        <taxon>Bacteria</taxon>
        <taxon>Bacillati</taxon>
        <taxon>Bacillota</taxon>
        <taxon>Clostridia</taxon>
        <taxon>Peptostreptococcales</taxon>
        <taxon>Anaerovoracaceae</taxon>
        <taxon>Lentihominibacter</taxon>
    </lineage>
</organism>
<name>A0A926E999_9FIRM</name>
<dbReference type="PIRSF" id="PIRSF006603">
    <property type="entry name" value="DinF"/>
    <property type="match status" value="1"/>
</dbReference>
<dbReference type="PANTHER" id="PTHR43298:SF2">
    <property type="entry name" value="FMN_FAD EXPORTER YEEO-RELATED"/>
    <property type="match status" value="1"/>
</dbReference>
<feature type="transmembrane region" description="Helical" evidence="13">
    <location>
        <begin position="22"/>
        <end position="43"/>
    </location>
</feature>
<dbReference type="GO" id="GO:0042910">
    <property type="term" value="F:xenobiotic transmembrane transporter activity"/>
    <property type="evidence" value="ECO:0007669"/>
    <property type="project" value="InterPro"/>
</dbReference>
<keyword evidence="11 13" id="KW-0472">Membrane</keyword>
<protein>
    <recommendedName>
        <fullName evidence="4">Probable multidrug resistance protein NorM</fullName>
    </recommendedName>
    <alternativeName>
        <fullName evidence="12">Multidrug-efflux transporter</fullName>
    </alternativeName>
</protein>
<feature type="transmembrane region" description="Helical" evidence="13">
    <location>
        <begin position="360"/>
        <end position="383"/>
    </location>
</feature>
<dbReference type="PANTHER" id="PTHR43298">
    <property type="entry name" value="MULTIDRUG RESISTANCE PROTEIN NORM-RELATED"/>
    <property type="match status" value="1"/>
</dbReference>
<dbReference type="EMBL" id="JACRTA010000001">
    <property type="protein sequence ID" value="MBC8568114.1"/>
    <property type="molecule type" value="Genomic_DNA"/>
</dbReference>
<feature type="transmembrane region" description="Helical" evidence="13">
    <location>
        <begin position="98"/>
        <end position="117"/>
    </location>
</feature>
<evidence type="ECO:0000256" key="5">
    <source>
        <dbReference type="ARBA" id="ARBA00022448"/>
    </source>
</evidence>
<dbReference type="GO" id="GO:0015297">
    <property type="term" value="F:antiporter activity"/>
    <property type="evidence" value="ECO:0007669"/>
    <property type="project" value="UniProtKB-KW"/>
</dbReference>
<evidence type="ECO:0000256" key="4">
    <source>
        <dbReference type="ARBA" id="ARBA00020268"/>
    </source>
</evidence>
<feature type="transmembrane region" description="Helical" evidence="13">
    <location>
        <begin position="403"/>
        <end position="429"/>
    </location>
</feature>
<dbReference type="NCBIfam" id="TIGR00797">
    <property type="entry name" value="matE"/>
    <property type="match status" value="1"/>
</dbReference>
<evidence type="ECO:0000256" key="2">
    <source>
        <dbReference type="ARBA" id="ARBA00004651"/>
    </source>
</evidence>
<keyword evidence="10" id="KW-0406">Ion transport</keyword>
<keyword evidence="7" id="KW-1003">Cell membrane</keyword>
<feature type="transmembrane region" description="Helical" evidence="13">
    <location>
        <begin position="290"/>
        <end position="308"/>
    </location>
</feature>
<dbReference type="GO" id="GO:0005886">
    <property type="term" value="C:plasma membrane"/>
    <property type="evidence" value="ECO:0007669"/>
    <property type="project" value="UniProtKB-SubCell"/>
</dbReference>
<evidence type="ECO:0000256" key="12">
    <source>
        <dbReference type="ARBA" id="ARBA00031636"/>
    </source>
</evidence>
<evidence type="ECO:0000256" key="11">
    <source>
        <dbReference type="ARBA" id="ARBA00023136"/>
    </source>
</evidence>
<evidence type="ECO:0000256" key="3">
    <source>
        <dbReference type="ARBA" id="ARBA00010199"/>
    </source>
</evidence>
<proteinExistence type="inferred from homology"/>
<evidence type="ECO:0000256" key="7">
    <source>
        <dbReference type="ARBA" id="ARBA00022475"/>
    </source>
</evidence>
<dbReference type="Proteomes" id="UP000610862">
    <property type="component" value="Unassembled WGS sequence"/>
</dbReference>
<evidence type="ECO:0000313" key="15">
    <source>
        <dbReference type="Proteomes" id="UP000610862"/>
    </source>
</evidence>
<evidence type="ECO:0000256" key="8">
    <source>
        <dbReference type="ARBA" id="ARBA00022692"/>
    </source>
</evidence>
<evidence type="ECO:0000256" key="10">
    <source>
        <dbReference type="ARBA" id="ARBA00023065"/>
    </source>
</evidence>
<keyword evidence="8 13" id="KW-0812">Transmembrane</keyword>
<accession>A0A926E999</accession>
<keyword evidence="15" id="KW-1185">Reference proteome</keyword>
<keyword evidence="9 13" id="KW-1133">Transmembrane helix</keyword>
<dbReference type="GO" id="GO:0006811">
    <property type="term" value="P:monoatomic ion transport"/>
    <property type="evidence" value="ECO:0007669"/>
    <property type="project" value="UniProtKB-KW"/>
</dbReference>
<evidence type="ECO:0000256" key="6">
    <source>
        <dbReference type="ARBA" id="ARBA00022449"/>
    </source>
</evidence>
<comment type="function">
    <text evidence="1">Multidrug efflux pump.</text>
</comment>